<gene>
    <name evidence="8" type="ORF">DERYTH_LOCUS5115</name>
</gene>
<dbReference type="OrthoDB" id="29058at2759"/>
<feature type="region of interest" description="Disordered" evidence="7">
    <location>
        <begin position="1"/>
        <end position="23"/>
    </location>
</feature>
<evidence type="ECO:0000256" key="3">
    <source>
        <dbReference type="ARBA" id="ARBA00008105"/>
    </source>
</evidence>
<keyword evidence="9" id="KW-1185">Reference proteome</keyword>
<dbReference type="GO" id="GO:0032040">
    <property type="term" value="C:small-subunit processome"/>
    <property type="evidence" value="ECO:0007669"/>
    <property type="project" value="UniProtKB-UniRule"/>
</dbReference>
<comment type="subcellular location">
    <subcellularLocation>
        <location evidence="2 6">Nucleus</location>
        <location evidence="2 6">Nucleolus</location>
    </subcellularLocation>
</comment>
<dbReference type="PANTHER" id="PTHR12838">
    <property type="entry name" value="U3 SMALL NUCLEOLAR RNA-ASSOCIATED PROTEIN 11"/>
    <property type="match status" value="1"/>
</dbReference>
<dbReference type="PIRSF" id="PIRSF015952">
    <property type="entry name" value="U3snoRNP11"/>
    <property type="match status" value="1"/>
</dbReference>
<comment type="subunit">
    <text evidence="6">Component of the ribosomal small subunit (SSU) processome.</text>
</comment>
<reference evidence="8" key="1">
    <citation type="submission" date="2021-06" db="EMBL/GenBank/DDBJ databases">
        <authorList>
            <person name="Kallberg Y."/>
            <person name="Tangrot J."/>
            <person name="Rosling A."/>
        </authorList>
    </citation>
    <scope>NUCLEOTIDE SEQUENCE</scope>
    <source>
        <strain evidence="8">MA453B</strain>
    </source>
</reference>
<comment type="similarity">
    <text evidence="3 6">Belongs to the UTP11 family.</text>
</comment>
<comment type="function">
    <text evidence="1 6">Involved in nucleolar processing of pre-18S ribosomal RNA.</text>
</comment>
<protein>
    <recommendedName>
        <fullName evidence="6">U3 small nucleolar RNA-associated protein 11</fullName>
        <shortName evidence="6">U3 snoRNA-associated protein 11</shortName>
    </recommendedName>
</protein>
<evidence type="ECO:0000256" key="2">
    <source>
        <dbReference type="ARBA" id="ARBA00004604"/>
    </source>
</evidence>
<dbReference type="Pfam" id="PF03998">
    <property type="entry name" value="Utp11"/>
    <property type="match status" value="1"/>
</dbReference>
<dbReference type="AlphaFoldDB" id="A0A9N9B1T7"/>
<accession>A0A9N9B1T7</accession>
<keyword evidence="5 6" id="KW-0539">Nucleus</keyword>
<evidence type="ECO:0000256" key="5">
    <source>
        <dbReference type="ARBA" id="ARBA00023242"/>
    </source>
</evidence>
<dbReference type="PANTHER" id="PTHR12838:SF0">
    <property type="entry name" value="U3 SMALL NUCLEOLAR RNA-ASSOCIATED PROTEIN 11-RELATED"/>
    <property type="match status" value="1"/>
</dbReference>
<evidence type="ECO:0000256" key="1">
    <source>
        <dbReference type="ARBA" id="ARBA00004099"/>
    </source>
</evidence>
<proteinExistence type="inferred from homology"/>
<dbReference type="Proteomes" id="UP000789405">
    <property type="component" value="Unassembled WGS sequence"/>
</dbReference>
<comment type="caution">
    <text evidence="8">The sequence shown here is derived from an EMBL/GenBank/DDBJ whole genome shotgun (WGS) entry which is preliminary data.</text>
</comment>
<evidence type="ECO:0000313" key="8">
    <source>
        <dbReference type="EMBL" id="CAG8547751.1"/>
    </source>
</evidence>
<name>A0A9N9B1T7_9GLOM</name>
<dbReference type="InterPro" id="IPR007144">
    <property type="entry name" value="SSU_processome_Utp11"/>
</dbReference>
<dbReference type="EMBL" id="CAJVPY010002079">
    <property type="protein sequence ID" value="CAG8547751.1"/>
    <property type="molecule type" value="Genomic_DNA"/>
</dbReference>
<evidence type="ECO:0000256" key="4">
    <source>
        <dbReference type="ARBA" id="ARBA00022552"/>
    </source>
</evidence>
<evidence type="ECO:0000256" key="7">
    <source>
        <dbReference type="SAM" id="MobiDB-lite"/>
    </source>
</evidence>
<dbReference type="GO" id="GO:0006364">
    <property type="term" value="P:rRNA processing"/>
    <property type="evidence" value="ECO:0007669"/>
    <property type="project" value="UniProtKB-UniRule"/>
</dbReference>
<keyword evidence="4 6" id="KW-0698">rRNA processing</keyword>
<sequence>MSSLRNAVHRRNHKERAQPRSRQRYGLLEKHKDYVLRARDYHGKQSRLKNMREKAYFRNPDEFYFKMINSKTKEGVHIVERNSAFSGDMIKLLKSQDLNYVKTQRDLGNKKIEKIQNELHFIDSDLVQNDMEVDEELSKEKNELKQPQHIIFFDSKKEAKKFNPAKYFDTLPELIDRRFNRPRIKTLESDSIMIPDKEELQILHKNKLLKYQDLKARIKRQKQLEKAEQELQTQKNLMGKGRRVKIGVDANGLSKYRWKNDRKK</sequence>
<feature type="compositionally biased region" description="Basic residues" evidence="7">
    <location>
        <begin position="7"/>
        <end position="23"/>
    </location>
</feature>
<evidence type="ECO:0000313" key="9">
    <source>
        <dbReference type="Proteomes" id="UP000789405"/>
    </source>
</evidence>
<evidence type="ECO:0000256" key="6">
    <source>
        <dbReference type="PIRNR" id="PIRNR015952"/>
    </source>
</evidence>
<organism evidence="8 9">
    <name type="scientific">Dentiscutata erythropus</name>
    <dbReference type="NCBI Taxonomy" id="1348616"/>
    <lineage>
        <taxon>Eukaryota</taxon>
        <taxon>Fungi</taxon>
        <taxon>Fungi incertae sedis</taxon>
        <taxon>Mucoromycota</taxon>
        <taxon>Glomeromycotina</taxon>
        <taxon>Glomeromycetes</taxon>
        <taxon>Diversisporales</taxon>
        <taxon>Gigasporaceae</taxon>
        <taxon>Dentiscutata</taxon>
    </lineage>
</organism>